<dbReference type="EMBL" id="JAYMYS010000003">
    <property type="protein sequence ID" value="KAK7400998.1"/>
    <property type="molecule type" value="Genomic_DNA"/>
</dbReference>
<keyword evidence="3" id="KW-1185">Reference proteome</keyword>
<feature type="chain" id="PRO_5042891060" evidence="1">
    <location>
        <begin position="21"/>
        <end position="169"/>
    </location>
</feature>
<protein>
    <submittedName>
        <fullName evidence="2">Uncharacterized protein</fullName>
    </submittedName>
</protein>
<name>A0AAN9SNW1_PSOTE</name>
<sequence length="169" mass="19056">MTSNVGALWSIRWAVDLMLGSDLFSVCLSQACGVFHINVEHSLGSKSHLHVYHSLVWFSTALDAVEIMQFFCQSSPTFVHFPHFCDSNMDHTHGKRCDKHNCIGFPTRLWCAALACPHFCGFNHMFVTQAQTNLTHSWDTTQPTRLSAFPHDCVNSAVQNYLPICFPAH</sequence>
<feature type="signal peptide" evidence="1">
    <location>
        <begin position="1"/>
        <end position="20"/>
    </location>
</feature>
<gene>
    <name evidence="2" type="ORF">VNO78_12307</name>
</gene>
<evidence type="ECO:0000313" key="2">
    <source>
        <dbReference type="EMBL" id="KAK7400998.1"/>
    </source>
</evidence>
<accession>A0AAN9SNW1</accession>
<keyword evidence="1" id="KW-0732">Signal</keyword>
<dbReference type="AlphaFoldDB" id="A0AAN9SNW1"/>
<evidence type="ECO:0000256" key="1">
    <source>
        <dbReference type="SAM" id="SignalP"/>
    </source>
</evidence>
<comment type="caution">
    <text evidence="2">The sequence shown here is derived from an EMBL/GenBank/DDBJ whole genome shotgun (WGS) entry which is preliminary data.</text>
</comment>
<evidence type="ECO:0000313" key="3">
    <source>
        <dbReference type="Proteomes" id="UP001386955"/>
    </source>
</evidence>
<dbReference type="Proteomes" id="UP001386955">
    <property type="component" value="Unassembled WGS sequence"/>
</dbReference>
<reference evidence="2 3" key="1">
    <citation type="submission" date="2024-01" db="EMBL/GenBank/DDBJ databases">
        <title>The genomes of 5 underutilized Papilionoideae crops provide insights into root nodulation and disease resistanc.</title>
        <authorList>
            <person name="Jiang F."/>
        </authorList>
    </citation>
    <scope>NUCLEOTIDE SEQUENCE [LARGE SCALE GENOMIC DNA]</scope>
    <source>
        <strain evidence="2">DUOXIRENSHENG_FW03</strain>
        <tissue evidence="2">Leaves</tissue>
    </source>
</reference>
<organism evidence="2 3">
    <name type="scientific">Psophocarpus tetragonolobus</name>
    <name type="common">Winged bean</name>
    <name type="synonym">Dolichos tetragonolobus</name>
    <dbReference type="NCBI Taxonomy" id="3891"/>
    <lineage>
        <taxon>Eukaryota</taxon>
        <taxon>Viridiplantae</taxon>
        <taxon>Streptophyta</taxon>
        <taxon>Embryophyta</taxon>
        <taxon>Tracheophyta</taxon>
        <taxon>Spermatophyta</taxon>
        <taxon>Magnoliopsida</taxon>
        <taxon>eudicotyledons</taxon>
        <taxon>Gunneridae</taxon>
        <taxon>Pentapetalae</taxon>
        <taxon>rosids</taxon>
        <taxon>fabids</taxon>
        <taxon>Fabales</taxon>
        <taxon>Fabaceae</taxon>
        <taxon>Papilionoideae</taxon>
        <taxon>50 kb inversion clade</taxon>
        <taxon>NPAAA clade</taxon>
        <taxon>indigoferoid/millettioid clade</taxon>
        <taxon>Phaseoleae</taxon>
        <taxon>Psophocarpus</taxon>
    </lineage>
</organism>
<proteinExistence type="predicted"/>